<dbReference type="Gene3D" id="1.10.10.10">
    <property type="entry name" value="Winged helix-like DNA-binding domain superfamily/Winged helix DNA-binding domain"/>
    <property type="match status" value="1"/>
</dbReference>
<dbReference type="OrthoDB" id="37575at2"/>
<dbReference type="InterPro" id="IPR036390">
    <property type="entry name" value="WH_DNA-bd_sf"/>
</dbReference>
<comment type="similarity">
    <text evidence="1">Belongs to the ROK (NagC/XylR) family.</text>
</comment>
<dbReference type="SUPFAM" id="SSF53067">
    <property type="entry name" value="Actin-like ATPase domain"/>
    <property type="match status" value="1"/>
</dbReference>
<evidence type="ECO:0000313" key="4">
    <source>
        <dbReference type="EMBL" id="OOC01319.1"/>
    </source>
</evidence>
<proteinExistence type="inferred from homology"/>
<dbReference type="InterPro" id="IPR043129">
    <property type="entry name" value="ATPase_NBD"/>
</dbReference>
<evidence type="ECO:0000313" key="3">
    <source>
        <dbReference type="EMBL" id="EMD28135.1"/>
    </source>
</evidence>
<dbReference type="SUPFAM" id="SSF46785">
    <property type="entry name" value="Winged helix' DNA-binding domain"/>
    <property type="match status" value="1"/>
</dbReference>
<dbReference type="Pfam" id="PF00480">
    <property type="entry name" value="ROK"/>
    <property type="match status" value="1"/>
</dbReference>
<dbReference type="PATRIC" id="fig|1238180.3.peg.2082"/>
<dbReference type="CDD" id="cd23763">
    <property type="entry name" value="ASKHA_ATPase_ROK"/>
    <property type="match status" value="1"/>
</dbReference>
<dbReference type="Proteomes" id="UP000188551">
    <property type="component" value="Unassembled WGS sequence"/>
</dbReference>
<accession>M2Q818</accession>
<dbReference type="RefSeq" id="WP_005154134.1">
    <property type="nucleotide sequence ID" value="NZ_ANMG01000017.1"/>
</dbReference>
<evidence type="ECO:0000313" key="6">
    <source>
        <dbReference type="Proteomes" id="UP000188551"/>
    </source>
</evidence>
<dbReference type="Gene3D" id="3.30.420.40">
    <property type="match status" value="3"/>
</dbReference>
<dbReference type="InterPro" id="IPR036388">
    <property type="entry name" value="WH-like_DNA-bd_sf"/>
</dbReference>
<dbReference type="GO" id="GO:0006355">
    <property type="term" value="P:regulation of DNA-templated transcription"/>
    <property type="evidence" value="ECO:0007669"/>
    <property type="project" value="InterPro"/>
</dbReference>
<evidence type="ECO:0000313" key="5">
    <source>
        <dbReference type="Proteomes" id="UP000014137"/>
    </source>
</evidence>
<name>M2Q818_9PSEU</name>
<feature type="domain" description="HTH iclR-type" evidence="2">
    <location>
        <begin position="16"/>
        <end position="62"/>
    </location>
</feature>
<dbReference type="Proteomes" id="UP000014137">
    <property type="component" value="Unassembled WGS sequence"/>
</dbReference>
<evidence type="ECO:0000256" key="1">
    <source>
        <dbReference type="ARBA" id="ARBA00006479"/>
    </source>
</evidence>
<evidence type="ECO:0000259" key="2">
    <source>
        <dbReference type="Pfam" id="PF09339"/>
    </source>
</evidence>
<dbReference type="PANTHER" id="PTHR18964:SF149">
    <property type="entry name" value="BIFUNCTIONAL UDP-N-ACETYLGLUCOSAMINE 2-EPIMERASE_N-ACETYLMANNOSAMINE KINASE"/>
    <property type="match status" value="1"/>
</dbReference>
<dbReference type="EMBL" id="ANMG01000017">
    <property type="protein sequence ID" value="EMD28135.1"/>
    <property type="molecule type" value="Genomic_DNA"/>
</dbReference>
<dbReference type="GO" id="GO:0003677">
    <property type="term" value="F:DNA binding"/>
    <property type="evidence" value="ECO:0007669"/>
    <property type="project" value="InterPro"/>
</dbReference>
<protein>
    <submittedName>
        <fullName evidence="4">Transcriptional regulator</fullName>
    </submittedName>
</protein>
<sequence length="327" mass="33869">MARLSGGDPSLLRRLNAIAVLRALYAAEELTLAELVKASEVSRPTVEEIATDLGDQGLVEEVPLSPGAPRPVGRPAKRYRFRPESGQVAGLEVGPHQALCLVADLRGEVIGRAKADLTPEMDASDRLGAARRVLGAAVRGHANVRVLGIGTTGVVSGGKVVRNHRLPGWTGVDLPVEFGGGCPVLAGNDTKLATLAEHWRGVAHGVDDVVYVQAGHTVSLGLLLGGKLLAGHHGAAGEIGALRPDGGFVELVAATVLALDPQLVVIGGSGDWLTAPLRAELTRLCLFPVRVETSTLGEDSVALGAVRLALSRVERELFSVADVASAG</sequence>
<dbReference type="InterPro" id="IPR000600">
    <property type="entry name" value="ROK"/>
</dbReference>
<dbReference type="InterPro" id="IPR005471">
    <property type="entry name" value="Tscrpt_reg_IclR_N"/>
</dbReference>
<dbReference type="Pfam" id="PF09339">
    <property type="entry name" value="HTH_IclR"/>
    <property type="match status" value="1"/>
</dbReference>
<gene>
    <name evidence="4" type="ORF">B0293_37595</name>
    <name evidence="3" type="ORF">C791_1342</name>
</gene>
<organism evidence="3 5">
    <name type="scientific">Amycolatopsis azurea DSM 43854</name>
    <dbReference type="NCBI Taxonomy" id="1238180"/>
    <lineage>
        <taxon>Bacteria</taxon>
        <taxon>Bacillati</taxon>
        <taxon>Actinomycetota</taxon>
        <taxon>Actinomycetes</taxon>
        <taxon>Pseudonocardiales</taxon>
        <taxon>Pseudonocardiaceae</taxon>
        <taxon>Amycolatopsis</taxon>
    </lineage>
</organism>
<reference evidence="4 6" key="2">
    <citation type="submission" date="2017-02" db="EMBL/GenBank/DDBJ databases">
        <title>Amycolatopsis azurea DSM 43854 draft genome.</title>
        <authorList>
            <person name="Mayilraj S."/>
        </authorList>
    </citation>
    <scope>NUCLEOTIDE SEQUENCE [LARGE SCALE GENOMIC DNA]</scope>
    <source>
        <strain evidence="4 6">DSM 43854</strain>
    </source>
</reference>
<dbReference type="AlphaFoldDB" id="M2Q818"/>
<dbReference type="PANTHER" id="PTHR18964">
    <property type="entry name" value="ROK (REPRESSOR, ORF, KINASE) FAMILY"/>
    <property type="match status" value="1"/>
</dbReference>
<reference evidence="3 5" key="1">
    <citation type="submission" date="2012-10" db="EMBL/GenBank/DDBJ databases">
        <title>Genome assembly of Amycolatopsis azurea DSM 43854.</title>
        <authorList>
            <person name="Khatri I."/>
            <person name="Kaur I."/>
            <person name="Subramanian S."/>
            <person name="Mayilraj S."/>
        </authorList>
    </citation>
    <scope>NUCLEOTIDE SEQUENCE [LARGE SCALE GENOMIC DNA]</scope>
    <source>
        <strain evidence="3 5">DSM 43854</strain>
    </source>
</reference>
<dbReference type="EMBL" id="MUXN01000028">
    <property type="protein sequence ID" value="OOC01319.1"/>
    <property type="molecule type" value="Genomic_DNA"/>
</dbReference>
<comment type="caution">
    <text evidence="3">The sequence shown here is derived from an EMBL/GenBank/DDBJ whole genome shotgun (WGS) entry which is preliminary data.</text>
</comment>
<keyword evidence="6" id="KW-1185">Reference proteome</keyword>